<sequence>MAESYEVVERFSHPHDDHASVRSANGDDKAGSSTPATPRSSSRAREQTASPAPSQRQRKTSNAITSPSIAQLPSSSPAMSKQSSNASSAQRIANLIQRQYIYFTTLLQEPEPKWKPVTDSRGVTVSQLDSIDRNLVVYRAEATFVGVAVWDLFAAISTPGVRKAWEPSADDDRLIDEIRLPESEGGNDGHGIARQSGASGPQVGNNSTSGLSKRTTNGPPSQLWHFKQRAAWPVSARDSVLLSTVYRSPDCSSVHHFSFSTSDSKLFPSLPKPTQGVIRSQVDLRGWSIEALNPTTAHVTLIEQSDPKGWTTKSSSIPAAMVNAVAGVGAWAIKNGGPPIVTHLSLGAKQIVSKYEADKGRYRLEYELDRPSSQQSSSESADPAAPIPPVIECELRCDLDLWSSNLDLIIDPPPIHVSVLRRPKLSRNGAGGGLWLTVEHASASLGALNTGDDEEDSLSDDVARITVRKGDGITSENGVVLINGARMTVEHEEPDEQAKAGMSRAQRTKPKRIALDKARASAGPPSAAAAAAAEEANNKENTKVVVASPSSVPGLSAPIVIEGSADGSARTRNLDDDISQALAEHVSGGVVAAEPSSISSKDGSSIVLGGTSPTSPSLTTGPVPPSVSMNLSRSSSPSARQLRSTSMKETSSNNSGESRVTAITSPRLGDRSQHGTLRERDRNRDKDGGDVHNSLPAATTSALSSSFSASSPMMNVLSRLNAVPTATSSISNTQASGQLRIASGVEPPSRSSTTDVAISRTGSATGADGSRNGQDAGLGEKNKGSGAASSSTNSNDAHSTSAASGTAATSKSSQGGSWTWLTTKPAWLPSFGAPPAPRNSSSAAAAVLAEDEKRKQEREKAAARAAAKAAAKAKKGNKGTTGADSETASSAPGANAGAVKEDGVVASGVEGVANAAQSTADAAIAAATTAAANAQSGVLHLRQKMSSVQFSLPTLVLTAVIAFLFGSLVRALLSPADFVLLPQNPYEHFEQQQQQQQR</sequence>
<feature type="compositionally biased region" description="Polar residues" evidence="1">
    <location>
        <begin position="196"/>
        <end position="220"/>
    </location>
</feature>
<feature type="region of interest" description="Disordered" evidence="1">
    <location>
        <begin position="181"/>
        <end position="222"/>
    </location>
</feature>
<keyword evidence="2" id="KW-0812">Transmembrane</keyword>
<keyword evidence="2" id="KW-0472">Membrane</keyword>
<accession>A0AAN6JP25</accession>
<dbReference type="AlphaFoldDB" id="A0AAN6JP25"/>
<feature type="region of interest" description="Disordered" evidence="1">
    <location>
        <begin position="737"/>
        <end position="817"/>
    </location>
</feature>
<feature type="compositionally biased region" description="Polar residues" evidence="1">
    <location>
        <begin position="47"/>
        <end position="73"/>
    </location>
</feature>
<evidence type="ECO:0000256" key="2">
    <source>
        <dbReference type="SAM" id="Phobius"/>
    </source>
</evidence>
<feature type="compositionally biased region" description="Basic and acidic residues" evidence="1">
    <location>
        <begin position="850"/>
        <end position="862"/>
    </location>
</feature>
<feature type="region of interest" description="Disordered" evidence="1">
    <location>
        <begin position="1"/>
        <end position="86"/>
    </location>
</feature>
<feature type="compositionally biased region" description="Basic and acidic residues" evidence="1">
    <location>
        <begin position="7"/>
        <end position="30"/>
    </location>
</feature>
<dbReference type="GO" id="GO:0008289">
    <property type="term" value="F:lipid binding"/>
    <property type="evidence" value="ECO:0007669"/>
    <property type="project" value="InterPro"/>
</dbReference>
<comment type="caution">
    <text evidence="4">The sequence shown here is derived from an EMBL/GenBank/DDBJ whole genome shotgun (WGS) entry which is preliminary data.</text>
</comment>
<dbReference type="SUPFAM" id="SSF55961">
    <property type="entry name" value="Bet v1-like"/>
    <property type="match status" value="1"/>
</dbReference>
<dbReference type="CDD" id="cd00177">
    <property type="entry name" value="START"/>
    <property type="match status" value="1"/>
</dbReference>
<feature type="compositionally biased region" description="Polar residues" evidence="1">
    <location>
        <begin position="629"/>
        <end position="664"/>
    </location>
</feature>
<evidence type="ECO:0000313" key="4">
    <source>
        <dbReference type="EMBL" id="KAK0543613.1"/>
    </source>
</evidence>
<dbReference type="PANTHER" id="PTHR19308">
    <property type="entry name" value="PHOSPHATIDYLCHOLINE TRANSFER PROTEIN"/>
    <property type="match status" value="1"/>
</dbReference>
<dbReference type="PANTHER" id="PTHR19308:SF54">
    <property type="entry name" value="START DOMAIN-CONTAINING PROTEIN"/>
    <property type="match status" value="1"/>
</dbReference>
<dbReference type="PROSITE" id="PS50848">
    <property type="entry name" value="START"/>
    <property type="match status" value="1"/>
</dbReference>
<evidence type="ECO:0000256" key="1">
    <source>
        <dbReference type="SAM" id="MobiDB-lite"/>
    </source>
</evidence>
<feature type="compositionally biased region" description="Low complexity" evidence="1">
    <location>
        <begin position="784"/>
        <end position="817"/>
    </location>
</feature>
<dbReference type="EMBL" id="JAPDMZ010000343">
    <property type="protein sequence ID" value="KAK0543613.1"/>
    <property type="molecule type" value="Genomic_DNA"/>
</dbReference>
<gene>
    <name evidence="4" type="ORF">OC846_006353</name>
</gene>
<feature type="domain" description="START" evidence="3">
    <location>
        <begin position="85"/>
        <end position="330"/>
    </location>
</feature>
<dbReference type="Proteomes" id="UP001176517">
    <property type="component" value="Unassembled WGS sequence"/>
</dbReference>
<proteinExistence type="predicted"/>
<protein>
    <recommendedName>
        <fullName evidence="3">START domain-containing protein</fullName>
    </recommendedName>
</protein>
<feature type="compositionally biased region" description="Low complexity" evidence="1">
    <location>
        <begin position="32"/>
        <end position="41"/>
    </location>
</feature>
<keyword evidence="2" id="KW-1133">Transmembrane helix</keyword>
<evidence type="ECO:0000313" key="5">
    <source>
        <dbReference type="Proteomes" id="UP001176517"/>
    </source>
</evidence>
<dbReference type="InterPro" id="IPR023393">
    <property type="entry name" value="START-like_dom_sf"/>
</dbReference>
<organism evidence="4 5">
    <name type="scientific">Tilletia horrida</name>
    <dbReference type="NCBI Taxonomy" id="155126"/>
    <lineage>
        <taxon>Eukaryota</taxon>
        <taxon>Fungi</taxon>
        <taxon>Dikarya</taxon>
        <taxon>Basidiomycota</taxon>
        <taxon>Ustilaginomycotina</taxon>
        <taxon>Exobasidiomycetes</taxon>
        <taxon>Tilletiales</taxon>
        <taxon>Tilletiaceae</taxon>
        <taxon>Tilletia</taxon>
    </lineage>
</organism>
<reference evidence="4" key="1">
    <citation type="journal article" date="2023" name="PhytoFront">
        <title>Draft Genome Resources of Seven Strains of Tilletia horrida, Causal Agent of Kernel Smut of Rice.</title>
        <authorList>
            <person name="Khanal S."/>
            <person name="Antony Babu S."/>
            <person name="Zhou X.G."/>
        </authorList>
    </citation>
    <scope>NUCLEOTIDE SEQUENCE</scope>
    <source>
        <strain evidence="4">TX6</strain>
    </source>
</reference>
<feature type="region of interest" description="Disordered" evidence="1">
    <location>
        <begin position="590"/>
        <end position="707"/>
    </location>
</feature>
<feature type="compositionally biased region" description="Basic and acidic residues" evidence="1">
    <location>
        <begin position="668"/>
        <end position="690"/>
    </location>
</feature>
<dbReference type="InterPro" id="IPR002913">
    <property type="entry name" value="START_lipid-bd_dom"/>
</dbReference>
<dbReference type="InterPro" id="IPR051213">
    <property type="entry name" value="START_lipid_transfer"/>
</dbReference>
<feature type="compositionally biased region" description="Low complexity" evidence="1">
    <location>
        <begin position="596"/>
        <end position="621"/>
    </location>
</feature>
<feature type="region of interest" description="Disordered" evidence="1">
    <location>
        <begin position="829"/>
        <end position="897"/>
    </location>
</feature>
<keyword evidence="5" id="KW-1185">Reference proteome</keyword>
<dbReference type="GO" id="GO:0005737">
    <property type="term" value="C:cytoplasm"/>
    <property type="evidence" value="ECO:0007669"/>
    <property type="project" value="UniProtKB-ARBA"/>
</dbReference>
<feature type="compositionally biased region" description="Polar residues" evidence="1">
    <location>
        <begin position="749"/>
        <end position="764"/>
    </location>
</feature>
<evidence type="ECO:0000259" key="3">
    <source>
        <dbReference type="PROSITE" id="PS50848"/>
    </source>
</evidence>
<feature type="compositionally biased region" description="Low complexity" evidence="1">
    <location>
        <begin position="74"/>
        <end position="86"/>
    </location>
</feature>
<name>A0AAN6JP25_9BASI</name>
<feature type="compositionally biased region" description="Low complexity" evidence="1">
    <location>
        <begin position="694"/>
        <end position="707"/>
    </location>
</feature>
<dbReference type="Gene3D" id="3.30.530.20">
    <property type="match status" value="1"/>
</dbReference>
<feature type="non-terminal residue" evidence="4">
    <location>
        <position position="998"/>
    </location>
</feature>
<feature type="transmembrane region" description="Helical" evidence="2">
    <location>
        <begin position="950"/>
        <end position="973"/>
    </location>
</feature>
<feature type="region of interest" description="Disordered" evidence="1">
    <location>
        <begin position="491"/>
        <end position="512"/>
    </location>
</feature>
<feature type="compositionally biased region" description="Polar residues" evidence="1">
    <location>
        <begin position="878"/>
        <end position="892"/>
    </location>
</feature>